<name>A0A6A6ILF0_9PLEO</name>
<evidence type="ECO:0000256" key="1">
    <source>
        <dbReference type="SAM" id="MobiDB-lite"/>
    </source>
</evidence>
<organism evidence="2 3">
    <name type="scientific">Trematosphaeria pertusa</name>
    <dbReference type="NCBI Taxonomy" id="390896"/>
    <lineage>
        <taxon>Eukaryota</taxon>
        <taxon>Fungi</taxon>
        <taxon>Dikarya</taxon>
        <taxon>Ascomycota</taxon>
        <taxon>Pezizomycotina</taxon>
        <taxon>Dothideomycetes</taxon>
        <taxon>Pleosporomycetidae</taxon>
        <taxon>Pleosporales</taxon>
        <taxon>Massarineae</taxon>
        <taxon>Trematosphaeriaceae</taxon>
        <taxon>Trematosphaeria</taxon>
    </lineage>
</organism>
<dbReference type="GeneID" id="54580061"/>
<keyword evidence="3" id="KW-1185">Reference proteome</keyword>
<dbReference type="EMBL" id="ML987193">
    <property type="protein sequence ID" value="KAF2251445.1"/>
    <property type="molecule type" value="Genomic_DNA"/>
</dbReference>
<dbReference type="RefSeq" id="XP_033686449.1">
    <property type="nucleotide sequence ID" value="XM_033826731.1"/>
</dbReference>
<accession>A0A6A6ILF0</accession>
<reference evidence="2" key="1">
    <citation type="journal article" date="2020" name="Stud. Mycol.">
        <title>101 Dothideomycetes genomes: a test case for predicting lifestyles and emergence of pathogens.</title>
        <authorList>
            <person name="Haridas S."/>
            <person name="Albert R."/>
            <person name="Binder M."/>
            <person name="Bloem J."/>
            <person name="Labutti K."/>
            <person name="Salamov A."/>
            <person name="Andreopoulos B."/>
            <person name="Baker S."/>
            <person name="Barry K."/>
            <person name="Bills G."/>
            <person name="Bluhm B."/>
            <person name="Cannon C."/>
            <person name="Castanera R."/>
            <person name="Culley D."/>
            <person name="Daum C."/>
            <person name="Ezra D."/>
            <person name="Gonzalez J."/>
            <person name="Henrissat B."/>
            <person name="Kuo A."/>
            <person name="Liang C."/>
            <person name="Lipzen A."/>
            <person name="Lutzoni F."/>
            <person name="Magnuson J."/>
            <person name="Mondo S."/>
            <person name="Nolan M."/>
            <person name="Ohm R."/>
            <person name="Pangilinan J."/>
            <person name="Park H.-J."/>
            <person name="Ramirez L."/>
            <person name="Alfaro M."/>
            <person name="Sun H."/>
            <person name="Tritt A."/>
            <person name="Yoshinaga Y."/>
            <person name="Zwiers L.-H."/>
            <person name="Turgeon B."/>
            <person name="Goodwin S."/>
            <person name="Spatafora J."/>
            <person name="Crous P."/>
            <person name="Grigoriev I."/>
        </authorList>
    </citation>
    <scope>NUCLEOTIDE SEQUENCE</scope>
    <source>
        <strain evidence="2">CBS 122368</strain>
    </source>
</reference>
<feature type="compositionally biased region" description="Acidic residues" evidence="1">
    <location>
        <begin position="82"/>
        <end position="92"/>
    </location>
</feature>
<feature type="compositionally biased region" description="Polar residues" evidence="1">
    <location>
        <begin position="59"/>
        <end position="76"/>
    </location>
</feature>
<protein>
    <submittedName>
        <fullName evidence="2">Uncharacterized protein</fullName>
    </submittedName>
</protein>
<gene>
    <name evidence="2" type="ORF">BU26DRAFT_503950</name>
</gene>
<feature type="compositionally biased region" description="Basic and acidic residues" evidence="1">
    <location>
        <begin position="29"/>
        <end position="58"/>
    </location>
</feature>
<feature type="region of interest" description="Disordered" evidence="1">
    <location>
        <begin position="21"/>
        <end position="99"/>
    </location>
</feature>
<sequence>MVACLRSLISLLARVDNDIEKSKHARAQRKQEAADRKLRERRWRELTKGNVAADRDAQRTSGGEQNRVSRWRSINTRKIKEDGDEDADDEHSDPEANTLDLARVPAAIAFYSGAL</sequence>
<dbReference type="AlphaFoldDB" id="A0A6A6ILF0"/>
<proteinExistence type="predicted"/>
<evidence type="ECO:0000313" key="2">
    <source>
        <dbReference type="EMBL" id="KAF2251445.1"/>
    </source>
</evidence>
<dbReference type="Proteomes" id="UP000800094">
    <property type="component" value="Unassembled WGS sequence"/>
</dbReference>
<evidence type="ECO:0000313" key="3">
    <source>
        <dbReference type="Proteomes" id="UP000800094"/>
    </source>
</evidence>